<reference evidence="1" key="1">
    <citation type="submission" date="2018-05" db="EMBL/GenBank/DDBJ databases">
        <authorList>
            <person name="Lanie J.A."/>
            <person name="Ng W.-L."/>
            <person name="Kazmierczak K.M."/>
            <person name="Andrzejewski T.M."/>
            <person name="Davidsen T.M."/>
            <person name="Wayne K.J."/>
            <person name="Tettelin H."/>
            <person name="Glass J.I."/>
            <person name="Rusch D."/>
            <person name="Podicherti R."/>
            <person name="Tsui H.-C.T."/>
            <person name="Winkler M.E."/>
        </authorList>
    </citation>
    <scope>NUCLEOTIDE SEQUENCE</scope>
</reference>
<evidence type="ECO:0000313" key="1">
    <source>
        <dbReference type="EMBL" id="SVB88579.1"/>
    </source>
</evidence>
<name>A0A382HN08_9ZZZZ</name>
<dbReference type="AlphaFoldDB" id="A0A382HN08"/>
<proteinExistence type="predicted"/>
<accession>A0A382HN08</accession>
<organism evidence="1">
    <name type="scientific">marine metagenome</name>
    <dbReference type="NCBI Taxonomy" id="408172"/>
    <lineage>
        <taxon>unclassified sequences</taxon>
        <taxon>metagenomes</taxon>
        <taxon>ecological metagenomes</taxon>
    </lineage>
</organism>
<dbReference type="EMBL" id="UINC01062200">
    <property type="protein sequence ID" value="SVB88579.1"/>
    <property type="molecule type" value="Genomic_DNA"/>
</dbReference>
<protein>
    <submittedName>
        <fullName evidence="1">Uncharacterized protein</fullName>
    </submittedName>
</protein>
<gene>
    <name evidence="1" type="ORF">METZ01_LOCUS241433</name>
</gene>
<sequence>MELNDLKDRYTSAVKKYSELKRYL</sequence>